<dbReference type="PANTHER" id="PTHR16121">
    <property type="entry name" value="CAP-SPECIFIC MRNA (NUCLEOSIDE-2'-O-)-METHYLTRANSFERASE 1-RELATED"/>
    <property type="match status" value="1"/>
</dbReference>
<dbReference type="InterPro" id="IPR050851">
    <property type="entry name" value="mRNA_Cap_2O-Ribose_MeTrfase"/>
</dbReference>
<dbReference type="GO" id="GO:0005634">
    <property type="term" value="C:nucleus"/>
    <property type="evidence" value="ECO:0007669"/>
    <property type="project" value="UniProtKB-ARBA"/>
</dbReference>
<feature type="domain" description="Ribosomal RNA methyltransferase FtsJ" evidence="1">
    <location>
        <begin position="89"/>
        <end position="293"/>
    </location>
</feature>
<dbReference type="GO" id="GO:0006370">
    <property type="term" value="P:7-methylguanosine mRNA capping"/>
    <property type="evidence" value="ECO:0007669"/>
    <property type="project" value="TreeGrafter"/>
</dbReference>
<proteinExistence type="predicted"/>
<dbReference type="InterPro" id="IPR029063">
    <property type="entry name" value="SAM-dependent_MTases_sf"/>
</dbReference>
<dbReference type="AlphaFoldDB" id="A0A6C0JWD6"/>
<evidence type="ECO:0000313" key="2">
    <source>
        <dbReference type="EMBL" id="QHU09693.1"/>
    </source>
</evidence>
<protein>
    <recommendedName>
        <fullName evidence="1">Ribosomal RNA methyltransferase FtsJ domain-containing protein</fullName>
    </recommendedName>
</protein>
<accession>A0A6C0JWD6</accession>
<dbReference type="GO" id="GO:0004483">
    <property type="term" value="F:methyltransferase cap1 activity"/>
    <property type="evidence" value="ECO:0007669"/>
    <property type="project" value="TreeGrafter"/>
</dbReference>
<dbReference type="GO" id="GO:0005737">
    <property type="term" value="C:cytoplasm"/>
    <property type="evidence" value="ECO:0007669"/>
    <property type="project" value="TreeGrafter"/>
</dbReference>
<dbReference type="Gene3D" id="3.40.50.12760">
    <property type="match status" value="1"/>
</dbReference>
<sequence length="400" mass="46269">MEAYIQEKPPWKCVEWIKSSYWATLPEIEYVEWISDPNESAVKIKEEIRELDKEHKWELAKKMVNPYELVYTHDDDRLPPSLSLEYPLSRSFFKMIEILNVSNFFDSFGKNFNNIRSVHVAEGPGGFIQALHNRAEVKGKTVANSFAMTLKPTNPHVPGWKKATQFLQKYKQVKIHYGVDGTGDIYSCENQESFIHFSSPKAHIFTADGGFDFSIDYSLQEQRVFHLLICSITVGLRSLIKGGQFVLKLFDCTSPNTKSLVLILSRCFGDWTLYKPAMTRPCNSERYFIGRDFRGNSADPIVKSLLEIQQQSANGKYPVLKPELLSEIKFLERHIESTTSLQIGAIKLAISLIKNQDEWWKLWYMKCLKKSLSWCEMFKVSYITENSHISTTRSRFAAYF</sequence>
<dbReference type="InterPro" id="IPR002877">
    <property type="entry name" value="RNA_MeTrfase_FtsJ_dom"/>
</dbReference>
<dbReference type="GO" id="GO:0032259">
    <property type="term" value="P:methylation"/>
    <property type="evidence" value="ECO:0007669"/>
    <property type="project" value="InterPro"/>
</dbReference>
<reference evidence="2" key="1">
    <citation type="journal article" date="2020" name="Nature">
        <title>Giant virus diversity and host interactions through global metagenomics.</title>
        <authorList>
            <person name="Schulz F."/>
            <person name="Roux S."/>
            <person name="Paez-Espino D."/>
            <person name="Jungbluth S."/>
            <person name="Walsh D.A."/>
            <person name="Denef V.J."/>
            <person name="McMahon K.D."/>
            <person name="Konstantinidis K.T."/>
            <person name="Eloe-Fadrosh E.A."/>
            <person name="Kyrpides N.C."/>
            <person name="Woyke T."/>
        </authorList>
    </citation>
    <scope>NUCLEOTIDE SEQUENCE</scope>
    <source>
        <strain evidence="2">GVMAG-S-1101164-105</strain>
    </source>
</reference>
<dbReference type="Pfam" id="PF01728">
    <property type="entry name" value="FtsJ"/>
    <property type="match status" value="1"/>
</dbReference>
<dbReference type="PANTHER" id="PTHR16121:SF0">
    <property type="entry name" value="CAP-SPECIFIC MRNA (NUCLEOSIDE-2'-O-)-METHYLTRANSFERASE 1"/>
    <property type="match status" value="1"/>
</dbReference>
<dbReference type="SUPFAM" id="SSF53335">
    <property type="entry name" value="S-adenosyl-L-methionine-dependent methyltransferases"/>
    <property type="match status" value="1"/>
</dbReference>
<evidence type="ECO:0000259" key="1">
    <source>
        <dbReference type="Pfam" id="PF01728"/>
    </source>
</evidence>
<organism evidence="2">
    <name type="scientific">viral metagenome</name>
    <dbReference type="NCBI Taxonomy" id="1070528"/>
    <lineage>
        <taxon>unclassified sequences</taxon>
        <taxon>metagenomes</taxon>
        <taxon>organismal metagenomes</taxon>
    </lineage>
</organism>
<name>A0A6C0JWD6_9ZZZZ</name>
<dbReference type="EMBL" id="MN740742">
    <property type="protein sequence ID" value="QHU09693.1"/>
    <property type="molecule type" value="Genomic_DNA"/>
</dbReference>